<accession>A0AAD5JX12</accession>
<dbReference type="Proteomes" id="UP001209540">
    <property type="component" value="Unassembled WGS sequence"/>
</dbReference>
<dbReference type="Gene3D" id="3.80.10.10">
    <property type="entry name" value="Ribonuclease Inhibitor"/>
    <property type="match status" value="1"/>
</dbReference>
<gene>
    <name evidence="1" type="ORF">BDA99DRAFT_529991</name>
</gene>
<evidence type="ECO:0000313" key="1">
    <source>
        <dbReference type="EMBL" id="KAI9243673.1"/>
    </source>
</evidence>
<dbReference type="SUPFAM" id="SSF52047">
    <property type="entry name" value="RNI-like"/>
    <property type="match status" value="1"/>
</dbReference>
<keyword evidence="2" id="KW-1185">Reference proteome</keyword>
<proteinExistence type="predicted"/>
<organism evidence="1 2">
    <name type="scientific">Phascolomyces articulosus</name>
    <dbReference type="NCBI Taxonomy" id="60185"/>
    <lineage>
        <taxon>Eukaryota</taxon>
        <taxon>Fungi</taxon>
        <taxon>Fungi incertae sedis</taxon>
        <taxon>Mucoromycota</taxon>
        <taxon>Mucoromycotina</taxon>
        <taxon>Mucoromycetes</taxon>
        <taxon>Mucorales</taxon>
        <taxon>Lichtheimiaceae</taxon>
        <taxon>Phascolomyces</taxon>
    </lineage>
</organism>
<name>A0AAD5JX12_9FUNG</name>
<reference evidence="1" key="2">
    <citation type="submission" date="2023-02" db="EMBL/GenBank/DDBJ databases">
        <authorList>
            <consortium name="DOE Joint Genome Institute"/>
            <person name="Mondo S.J."/>
            <person name="Chang Y."/>
            <person name="Wang Y."/>
            <person name="Ahrendt S."/>
            <person name="Andreopoulos W."/>
            <person name="Barry K."/>
            <person name="Beard J."/>
            <person name="Benny G.L."/>
            <person name="Blankenship S."/>
            <person name="Bonito G."/>
            <person name="Cuomo C."/>
            <person name="Desiro A."/>
            <person name="Gervers K.A."/>
            <person name="Hundley H."/>
            <person name="Kuo A."/>
            <person name="LaButti K."/>
            <person name="Lang B.F."/>
            <person name="Lipzen A."/>
            <person name="O'Donnell K."/>
            <person name="Pangilinan J."/>
            <person name="Reynolds N."/>
            <person name="Sandor L."/>
            <person name="Smith M.W."/>
            <person name="Tsang A."/>
            <person name="Grigoriev I.V."/>
            <person name="Stajich J.E."/>
            <person name="Spatafora J.W."/>
        </authorList>
    </citation>
    <scope>NUCLEOTIDE SEQUENCE</scope>
    <source>
        <strain evidence="1">RSA 2281</strain>
    </source>
</reference>
<dbReference type="AlphaFoldDB" id="A0AAD5JX12"/>
<sequence length="357" mass="41911">MEEWELYLETLSAMQFNPNHLARKQHIHTRSLHIYGLKNARTSISTLPPILRDMKIFLKNVTRLFLAKMHFDDIIDLIAHTPSLQILRCDNIRTRSSYYNMMFSLFSGLKRLQVLDLRFREACEHGDYAFPMSKRLNRRALPTTLKELRLVGIYDSEEIPFLFPRHPNAILPLQQQHAQQEIIQHQEVQQQQQEIIEGGLTSLLRRRRERRPHRDDPLMERYQSLIHLTHLKTLCLGRCNAYTARVWRECIKPCIGNVENLKLSGWRTKTEEDLELAIQDTLQVMKKVKVIELSDFECDVGIVHGIKQLGPTSLIRVCFHHDTEDGGSHCHFRTLPNVDILLKQKVHMCKIKFGKKK</sequence>
<evidence type="ECO:0000313" key="2">
    <source>
        <dbReference type="Proteomes" id="UP001209540"/>
    </source>
</evidence>
<comment type="caution">
    <text evidence="1">The sequence shown here is derived from an EMBL/GenBank/DDBJ whole genome shotgun (WGS) entry which is preliminary data.</text>
</comment>
<protein>
    <submittedName>
        <fullName evidence="1">Uncharacterized protein</fullName>
    </submittedName>
</protein>
<reference evidence="1" key="1">
    <citation type="journal article" date="2022" name="IScience">
        <title>Evolution of zygomycete secretomes and the origins of terrestrial fungal ecologies.</title>
        <authorList>
            <person name="Chang Y."/>
            <person name="Wang Y."/>
            <person name="Mondo S."/>
            <person name="Ahrendt S."/>
            <person name="Andreopoulos W."/>
            <person name="Barry K."/>
            <person name="Beard J."/>
            <person name="Benny G.L."/>
            <person name="Blankenship S."/>
            <person name="Bonito G."/>
            <person name="Cuomo C."/>
            <person name="Desiro A."/>
            <person name="Gervers K.A."/>
            <person name="Hundley H."/>
            <person name="Kuo A."/>
            <person name="LaButti K."/>
            <person name="Lang B.F."/>
            <person name="Lipzen A."/>
            <person name="O'Donnell K."/>
            <person name="Pangilinan J."/>
            <person name="Reynolds N."/>
            <person name="Sandor L."/>
            <person name="Smith M.E."/>
            <person name="Tsang A."/>
            <person name="Grigoriev I.V."/>
            <person name="Stajich J.E."/>
            <person name="Spatafora J.W."/>
        </authorList>
    </citation>
    <scope>NUCLEOTIDE SEQUENCE</scope>
    <source>
        <strain evidence="1">RSA 2281</strain>
    </source>
</reference>
<dbReference type="EMBL" id="JAIXMP010000068">
    <property type="protein sequence ID" value="KAI9243673.1"/>
    <property type="molecule type" value="Genomic_DNA"/>
</dbReference>
<dbReference type="InterPro" id="IPR032675">
    <property type="entry name" value="LRR_dom_sf"/>
</dbReference>